<organism evidence="8 9">
    <name type="scientific">Polarella glacialis</name>
    <name type="common">Dinoflagellate</name>
    <dbReference type="NCBI Taxonomy" id="89957"/>
    <lineage>
        <taxon>Eukaryota</taxon>
        <taxon>Sar</taxon>
        <taxon>Alveolata</taxon>
        <taxon>Dinophyceae</taxon>
        <taxon>Suessiales</taxon>
        <taxon>Suessiaceae</taxon>
        <taxon>Polarella</taxon>
    </lineage>
</organism>
<dbReference type="PROSITE" id="PS51456">
    <property type="entry name" value="MYOSIN_MOTOR"/>
    <property type="match status" value="1"/>
</dbReference>
<evidence type="ECO:0000256" key="3">
    <source>
        <dbReference type="ARBA" id="ARBA00023123"/>
    </source>
</evidence>
<evidence type="ECO:0000313" key="9">
    <source>
        <dbReference type="Proteomes" id="UP000626109"/>
    </source>
</evidence>
<sequence>MSIEAAMTTPRDQMVSELAIGDCVWSPCARLGFRRSTIVRVDEHRQSFFVESKDDPDEGQNREVQRADVRLFFDNGPDRTFQDNTDMVHLDDANILDNIQRRYQKDLIYTYTANVLLAVNPYKKLPNLYSEEVMASYRGKNQGTLAPHPFAIADIAYRQLLRDRRNQALVISGESGAGKTETAKKTMHYLTSISRTDQAQGVRFQDKIINANPILEAFGNAST</sequence>
<gene>
    <name evidence="8" type="ORF">PGLA2088_LOCUS40044</name>
</gene>
<dbReference type="PANTHER" id="PTHR13140:SF706">
    <property type="entry name" value="DILUTE CLASS UNCONVENTIONAL MYOSIN, ISOFORM C"/>
    <property type="match status" value="1"/>
</dbReference>
<feature type="binding site" evidence="6">
    <location>
        <begin position="173"/>
        <end position="180"/>
    </location>
    <ligand>
        <name>ATP</name>
        <dbReference type="ChEBI" id="CHEBI:30616"/>
    </ligand>
</feature>
<comment type="caution">
    <text evidence="8">The sequence shown here is derived from an EMBL/GenBank/DDBJ whole genome shotgun (WGS) entry which is preliminary data.</text>
</comment>
<evidence type="ECO:0000256" key="1">
    <source>
        <dbReference type="ARBA" id="ARBA00022741"/>
    </source>
</evidence>
<dbReference type="GO" id="GO:0016459">
    <property type="term" value="C:myosin complex"/>
    <property type="evidence" value="ECO:0007669"/>
    <property type="project" value="UniProtKB-KW"/>
</dbReference>
<protein>
    <recommendedName>
        <fullName evidence="7">Myosin motor domain-containing protein</fullName>
    </recommendedName>
</protein>
<dbReference type="SUPFAM" id="SSF52540">
    <property type="entry name" value="P-loop containing nucleoside triphosphate hydrolases"/>
    <property type="match status" value="1"/>
</dbReference>
<dbReference type="PANTHER" id="PTHR13140">
    <property type="entry name" value="MYOSIN"/>
    <property type="match status" value="1"/>
</dbReference>
<dbReference type="GO" id="GO:0005737">
    <property type="term" value="C:cytoplasm"/>
    <property type="evidence" value="ECO:0007669"/>
    <property type="project" value="TreeGrafter"/>
</dbReference>
<dbReference type="AlphaFoldDB" id="A0A813L339"/>
<dbReference type="GO" id="GO:0007015">
    <property type="term" value="P:actin filament organization"/>
    <property type="evidence" value="ECO:0007669"/>
    <property type="project" value="TreeGrafter"/>
</dbReference>
<comment type="similarity">
    <text evidence="6">Belongs to the TRAFAC class myosin-kinesin ATPase superfamily. Myosin family.</text>
</comment>
<dbReference type="GO" id="GO:0005524">
    <property type="term" value="F:ATP binding"/>
    <property type="evidence" value="ECO:0007669"/>
    <property type="project" value="UniProtKB-UniRule"/>
</dbReference>
<evidence type="ECO:0000256" key="4">
    <source>
        <dbReference type="ARBA" id="ARBA00023175"/>
    </source>
</evidence>
<dbReference type="GO" id="GO:0051015">
    <property type="term" value="F:actin filament binding"/>
    <property type="evidence" value="ECO:0007669"/>
    <property type="project" value="TreeGrafter"/>
</dbReference>
<evidence type="ECO:0000256" key="5">
    <source>
        <dbReference type="ARBA" id="ARBA00023203"/>
    </source>
</evidence>
<dbReference type="GO" id="GO:0016020">
    <property type="term" value="C:membrane"/>
    <property type="evidence" value="ECO:0007669"/>
    <property type="project" value="TreeGrafter"/>
</dbReference>
<evidence type="ECO:0000256" key="6">
    <source>
        <dbReference type="PROSITE-ProRule" id="PRU00782"/>
    </source>
</evidence>
<dbReference type="SMART" id="SM00242">
    <property type="entry name" value="MYSc"/>
    <property type="match status" value="1"/>
</dbReference>
<dbReference type="EMBL" id="CAJNNW010033365">
    <property type="protein sequence ID" value="CAE8718380.1"/>
    <property type="molecule type" value="Genomic_DNA"/>
</dbReference>
<dbReference type="InterPro" id="IPR036961">
    <property type="entry name" value="Kinesin_motor_dom_sf"/>
</dbReference>
<keyword evidence="1 6" id="KW-0547">Nucleotide-binding</keyword>
<keyword evidence="3 6" id="KW-0518">Myosin</keyword>
<keyword evidence="5 6" id="KW-0009">Actin-binding</keyword>
<keyword evidence="4 6" id="KW-0505">Motor protein</keyword>
<dbReference type="PRINTS" id="PR00193">
    <property type="entry name" value="MYOSINHEAVY"/>
</dbReference>
<evidence type="ECO:0000313" key="8">
    <source>
        <dbReference type="EMBL" id="CAE8718380.1"/>
    </source>
</evidence>
<dbReference type="Proteomes" id="UP000626109">
    <property type="component" value="Unassembled WGS sequence"/>
</dbReference>
<feature type="non-terminal residue" evidence="8">
    <location>
        <position position="1"/>
    </location>
</feature>
<keyword evidence="2 6" id="KW-0067">ATP-binding</keyword>
<proteinExistence type="inferred from homology"/>
<name>A0A813L339_POLGL</name>
<dbReference type="Gene3D" id="3.40.850.10">
    <property type="entry name" value="Kinesin motor domain"/>
    <property type="match status" value="1"/>
</dbReference>
<reference evidence="8" key="1">
    <citation type="submission" date="2021-02" db="EMBL/GenBank/DDBJ databases">
        <authorList>
            <person name="Dougan E. K."/>
            <person name="Rhodes N."/>
            <person name="Thang M."/>
            <person name="Chan C."/>
        </authorList>
    </citation>
    <scope>NUCLEOTIDE SEQUENCE</scope>
</reference>
<feature type="domain" description="Myosin motor" evidence="7">
    <location>
        <begin position="79"/>
        <end position="223"/>
    </location>
</feature>
<dbReference type="Pfam" id="PF00063">
    <property type="entry name" value="Myosin_head"/>
    <property type="match status" value="1"/>
</dbReference>
<evidence type="ECO:0000256" key="2">
    <source>
        <dbReference type="ARBA" id="ARBA00022840"/>
    </source>
</evidence>
<dbReference type="InterPro" id="IPR001609">
    <property type="entry name" value="Myosin_head_motor_dom-like"/>
</dbReference>
<comment type="caution">
    <text evidence="6">Lacks conserved residue(s) required for the propagation of feature annotation.</text>
</comment>
<dbReference type="InterPro" id="IPR027417">
    <property type="entry name" value="P-loop_NTPase"/>
</dbReference>
<accession>A0A813L339</accession>
<evidence type="ECO:0000259" key="7">
    <source>
        <dbReference type="PROSITE" id="PS51456"/>
    </source>
</evidence>
<dbReference type="GO" id="GO:0000146">
    <property type="term" value="F:microfilament motor activity"/>
    <property type="evidence" value="ECO:0007669"/>
    <property type="project" value="TreeGrafter"/>
</dbReference>